<dbReference type="PANTHER" id="PTHR30050:SF4">
    <property type="entry name" value="ATP-BINDING PROTEIN RV3427C IN INSERTION SEQUENCE-RELATED"/>
    <property type="match status" value="1"/>
</dbReference>
<keyword evidence="2" id="KW-0067">ATP-binding</keyword>
<dbReference type="Gene3D" id="3.40.50.300">
    <property type="entry name" value="P-loop containing nucleotide triphosphate hydrolases"/>
    <property type="match status" value="1"/>
</dbReference>
<feature type="domain" description="AAA+ ATPase" evidence="1">
    <location>
        <begin position="182"/>
        <end position="319"/>
    </location>
</feature>
<name>A0ABT2M2P2_9FIRM</name>
<keyword evidence="2" id="KW-0547">Nucleotide-binding</keyword>
<evidence type="ECO:0000259" key="1">
    <source>
        <dbReference type="SMART" id="SM00382"/>
    </source>
</evidence>
<keyword evidence="3" id="KW-1185">Reference proteome</keyword>
<comment type="caution">
    <text evidence="2">The sequence shown here is derived from an EMBL/GenBank/DDBJ whole genome shotgun (WGS) entry which is preliminary data.</text>
</comment>
<dbReference type="SUPFAM" id="SSF52540">
    <property type="entry name" value="P-loop containing nucleoside triphosphate hydrolases"/>
    <property type="match status" value="1"/>
</dbReference>
<dbReference type="RefSeq" id="WP_022089204.1">
    <property type="nucleotide sequence ID" value="NZ_JAODBU010000013.1"/>
</dbReference>
<dbReference type="Pfam" id="PF01695">
    <property type="entry name" value="IstB_IS21"/>
    <property type="match status" value="1"/>
</dbReference>
<dbReference type="PANTHER" id="PTHR30050">
    <property type="entry name" value="CHROMOSOMAL REPLICATION INITIATOR PROTEIN DNAA"/>
    <property type="match status" value="1"/>
</dbReference>
<dbReference type="NCBIfam" id="NF005304">
    <property type="entry name" value="PRK06835.1"/>
    <property type="match status" value="1"/>
</dbReference>
<evidence type="ECO:0000313" key="2">
    <source>
        <dbReference type="EMBL" id="MCT7399793.1"/>
    </source>
</evidence>
<dbReference type="Proteomes" id="UP001431199">
    <property type="component" value="Unassembled WGS sequence"/>
</dbReference>
<dbReference type="SMART" id="SM00382">
    <property type="entry name" value="AAA"/>
    <property type="match status" value="1"/>
</dbReference>
<reference evidence="2" key="1">
    <citation type="submission" date="2022-09" db="EMBL/GenBank/DDBJ databases">
        <title>Eubacterium sp. LFL-14 isolated from human feces.</title>
        <authorList>
            <person name="Liu F."/>
        </authorList>
    </citation>
    <scope>NUCLEOTIDE SEQUENCE</scope>
    <source>
        <strain evidence="2">LFL-14</strain>
    </source>
</reference>
<dbReference type="CDD" id="cd00009">
    <property type="entry name" value="AAA"/>
    <property type="match status" value="1"/>
</dbReference>
<gene>
    <name evidence="2" type="ORF">N5B56_11990</name>
</gene>
<sequence>MGLKREQYDVISNMYNMRRLNNKIELEERIAKVYEKAPEVEEISHQISSLAISAGRKALAGDSSAVDSLKRELVLLKDDKKAALLAAGFPCDYLDEIFTCPDCKDTGFINGEPCHCFTKAVVEELYSQSNLKEILMRENFDNFNFDYYNSGEVDSITGKTPLENIEDVVDHCRYFIKNFKDSHESLLIYGNAGVGKTFLVNCIAKELIEQAYSVIYLSAVQLFDLLADLSFNSHKSTGNKHISMRELLSCDLLIIDDLGTEMANSFTASSLFNCLNERLIRQKSTIISSNLSVDELKQNYTERIFSRAVGNYTVMKIFGDDIRIKSKFNN</sequence>
<evidence type="ECO:0000313" key="3">
    <source>
        <dbReference type="Proteomes" id="UP001431199"/>
    </source>
</evidence>
<dbReference type="InterPro" id="IPR027417">
    <property type="entry name" value="P-loop_NTPase"/>
</dbReference>
<dbReference type="EMBL" id="JAODBU010000013">
    <property type="protein sequence ID" value="MCT7399793.1"/>
    <property type="molecule type" value="Genomic_DNA"/>
</dbReference>
<proteinExistence type="predicted"/>
<dbReference type="InterPro" id="IPR002611">
    <property type="entry name" value="IstB_ATP-bd"/>
</dbReference>
<organism evidence="2 3">
    <name type="scientific">Eubacterium album</name>
    <dbReference type="NCBI Taxonomy" id="2978477"/>
    <lineage>
        <taxon>Bacteria</taxon>
        <taxon>Bacillati</taxon>
        <taxon>Bacillota</taxon>
        <taxon>Clostridia</taxon>
        <taxon>Eubacteriales</taxon>
        <taxon>Eubacteriaceae</taxon>
        <taxon>Eubacterium</taxon>
    </lineage>
</organism>
<protein>
    <submittedName>
        <fullName evidence="2">ATP-binding protein</fullName>
    </submittedName>
</protein>
<accession>A0ABT2M2P2</accession>
<dbReference type="GO" id="GO:0005524">
    <property type="term" value="F:ATP binding"/>
    <property type="evidence" value="ECO:0007669"/>
    <property type="project" value="UniProtKB-KW"/>
</dbReference>
<dbReference type="InterPro" id="IPR003593">
    <property type="entry name" value="AAA+_ATPase"/>
</dbReference>